<protein>
    <submittedName>
        <fullName evidence="2">Uncharacterized protein</fullName>
    </submittedName>
</protein>
<dbReference type="AlphaFoldDB" id="A0A4C1YQV1"/>
<accession>A0A4C1YQV1</accession>
<feature type="compositionally biased region" description="Polar residues" evidence="1">
    <location>
        <begin position="32"/>
        <end position="41"/>
    </location>
</feature>
<sequence length="112" mass="11989">MVSLWRLTGISVGSGLWLLKHFTSRFHRSGTKPGTVSDRQTSSVSAVSHKRSSIGDASPRSKHARGMGCNELVNYPSAAPATKHSNAGRIVRGSRGTPKQTSALEYGRARPS</sequence>
<evidence type="ECO:0000313" key="2">
    <source>
        <dbReference type="EMBL" id="GBP76999.1"/>
    </source>
</evidence>
<dbReference type="EMBL" id="BGZK01001313">
    <property type="protein sequence ID" value="GBP76999.1"/>
    <property type="molecule type" value="Genomic_DNA"/>
</dbReference>
<feature type="region of interest" description="Disordered" evidence="1">
    <location>
        <begin position="27"/>
        <end position="112"/>
    </location>
</feature>
<evidence type="ECO:0000313" key="3">
    <source>
        <dbReference type="Proteomes" id="UP000299102"/>
    </source>
</evidence>
<keyword evidence="3" id="KW-1185">Reference proteome</keyword>
<comment type="caution">
    <text evidence="2">The sequence shown here is derived from an EMBL/GenBank/DDBJ whole genome shotgun (WGS) entry which is preliminary data.</text>
</comment>
<organism evidence="2 3">
    <name type="scientific">Eumeta variegata</name>
    <name type="common">Bagworm moth</name>
    <name type="synonym">Eumeta japonica</name>
    <dbReference type="NCBI Taxonomy" id="151549"/>
    <lineage>
        <taxon>Eukaryota</taxon>
        <taxon>Metazoa</taxon>
        <taxon>Ecdysozoa</taxon>
        <taxon>Arthropoda</taxon>
        <taxon>Hexapoda</taxon>
        <taxon>Insecta</taxon>
        <taxon>Pterygota</taxon>
        <taxon>Neoptera</taxon>
        <taxon>Endopterygota</taxon>
        <taxon>Lepidoptera</taxon>
        <taxon>Glossata</taxon>
        <taxon>Ditrysia</taxon>
        <taxon>Tineoidea</taxon>
        <taxon>Psychidae</taxon>
        <taxon>Oiketicinae</taxon>
        <taxon>Eumeta</taxon>
    </lineage>
</organism>
<name>A0A4C1YQV1_EUMVA</name>
<dbReference type="Proteomes" id="UP000299102">
    <property type="component" value="Unassembled WGS sequence"/>
</dbReference>
<gene>
    <name evidence="2" type="ORF">EVAR_57680_1</name>
</gene>
<evidence type="ECO:0000256" key="1">
    <source>
        <dbReference type="SAM" id="MobiDB-lite"/>
    </source>
</evidence>
<proteinExistence type="predicted"/>
<reference evidence="2 3" key="1">
    <citation type="journal article" date="2019" name="Commun. Biol.">
        <title>The bagworm genome reveals a unique fibroin gene that provides high tensile strength.</title>
        <authorList>
            <person name="Kono N."/>
            <person name="Nakamura H."/>
            <person name="Ohtoshi R."/>
            <person name="Tomita M."/>
            <person name="Numata K."/>
            <person name="Arakawa K."/>
        </authorList>
    </citation>
    <scope>NUCLEOTIDE SEQUENCE [LARGE SCALE GENOMIC DNA]</scope>
</reference>